<dbReference type="InterPro" id="IPR001932">
    <property type="entry name" value="PPM-type_phosphatase-like_dom"/>
</dbReference>
<evidence type="ECO:0000259" key="23">
    <source>
        <dbReference type="PROSITE" id="PS50011"/>
    </source>
</evidence>
<comment type="cofactor">
    <cofactor evidence="2">
        <name>Mg(2+)</name>
        <dbReference type="ChEBI" id="CHEBI:18420"/>
    </cofactor>
</comment>
<dbReference type="Pfam" id="PF00069">
    <property type="entry name" value="Pkinase"/>
    <property type="match status" value="1"/>
</dbReference>
<evidence type="ECO:0000313" key="26">
    <source>
        <dbReference type="Proteomes" id="UP000663760"/>
    </source>
</evidence>
<evidence type="ECO:0000256" key="18">
    <source>
        <dbReference type="ARBA" id="ARBA00048336"/>
    </source>
</evidence>
<keyword evidence="7" id="KW-0479">Metal-binding</keyword>
<comment type="catalytic activity">
    <reaction evidence="17">
        <text>L-threonyl-[protein] + ATP = O-phospho-L-threonyl-[protein] + ADP + H(+)</text>
        <dbReference type="Rhea" id="RHEA:46608"/>
        <dbReference type="Rhea" id="RHEA-COMP:11060"/>
        <dbReference type="Rhea" id="RHEA-COMP:11605"/>
        <dbReference type="ChEBI" id="CHEBI:15378"/>
        <dbReference type="ChEBI" id="CHEBI:30013"/>
        <dbReference type="ChEBI" id="CHEBI:30616"/>
        <dbReference type="ChEBI" id="CHEBI:61977"/>
        <dbReference type="ChEBI" id="CHEBI:456216"/>
        <dbReference type="EC" id="2.7.11.1"/>
    </reaction>
</comment>
<feature type="domain" description="Protein kinase" evidence="23">
    <location>
        <begin position="31"/>
        <end position="317"/>
    </location>
</feature>
<evidence type="ECO:0000256" key="17">
    <source>
        <dbReference type="ARBA" id="ARBA00047899"/>
    </source>
</evidence>
<dbReference type="FunFam" id="3.60.40.10:FF:000035">
    <property type="entry name" value="Leucine rich repeat protein phosphatase 2c domain containing protein"/>
    <property type="match status" value="1"/>
</dbReference>
<accession>A0A7I8LMD5</accession>
<keyword evidence="14" id="KW-0464">Manganese</keyword>
<keyword evidence="9" id="KW-0418">Kinase</keyword>
<dbReference type="Pfam" id="PF00481">
    <property type="entry name" value="PP2C"/>
    <property type="match status" value="1"/>
</dbReference>
<organism evidence="25 26">
    <name type="scientific">Spirodela intermedia</name>
    <name type="common">Intermediate duckweed</name>
    <dbReference type="NCBI Taxonomy" id="51605"/>
    <lineage>
        <taxon>Eukaryota</taxon>
        <taxon>Viridiplantae</taxon>
        <taxon>Streptophyta</taxon>
        <taxon>Embryophyta</taxon>
        <taxon>Tracheophyta</taxon>
        <taxon>Spermatophyta</taxon>
        <taxon>Magnoliopsida</taxon>
        <taxon>Liliopsida</taxon>
        <taxon>Araceae</taxon>
        <taxon>Lemnoideae</taxon>
        <taxon>Spirodela</taxon>
    </lineage>
</organism>
<proteinExistence type="inferred from homology"/>
<dbReference type="Proteomes" id="UP000663760">
    <property type="component" value="Chromosome 17"/>
</dbReference>
<dbReference type="PANTHER" id="PTHR44329:SF288">
    <property type="entry name" value="MITOGEN-ACTIVATED PROTEIN KINASE KINASE KINASE 20"/>
    <property type="match status" value="1"/>
</dbReference>
<keyword evidence="5" id="KW-0723">Serine/threonine-protein kinase</keyword>
<dbReference type="EC" id="2.7.11.1" evidence="3"/>
<sequence>MGKEGGAENNTCFRGCCSSDKIPLHLPPTSFSLLAPIAKGSEGTVYEARLNGRRVAAKRPVLSTAEDIDKYHRQLKLLCNLDHPGLVRLIAAHARPPGYLLFFEFYEAPNLAEKLHVEEWNPTTDEVFRIACEIAKALQYLHNLGIVHRDIKPANILLDTDLHPHIADFGLAIYKRDLKHISVENWRSSGKPTGGFHKKNMVGTLIYMAPEILRKDVHTEKSDVYSFAITLNELLTGVVPYTDLRTEAQAHTVLEMNYTEQQLTAAVVSEGLRPVLASSASGTPTSLLKLIEKCWAPNPMERPSFDDIVEELKSVTIYDKRTGKVAKDDIASPSMSNENGINNSKSYQENLNWFSRGEQWSKTTRSANSKFAVWTSLINGAHVYIPTLSWGSFSTCGRRESMEDTHFMLPKMCDANDTYLFGIFDGHRGAAAAEFSARALPGYLQTLDSTSCPSDALIEAFVKTDYAFRNELVSQRNLKRVTQKDWHPGCTAIASLIVRDKLFVANAGDCRAILCRSGHPVPLSKDHVASCPDERARVVKQGMEVKWQVDTWRIGPAALQVTRSIGDDDLKPAVTAEPEITETSLSADDEYLVMASDGLWDVVSNDNVVSIIRDTVKEPGMCSKRLATEAVARGSKDNITVIVVFLQPVSTAERVY</sequence>
<evidence type="ECO:0000256" key="8">
    <source>
        <dbReference type="ARBA" id="ARBA00022741"/>
    </source>
</evidence>
<evidence type="ECO:0000256" key="6">
    <source>
        <dbReference type="ARBA" id="ARBA00022679"/>
    </source>
</evidence>
<dbReference type="InterPro" id="IPR036457">
    <property type="entry name" value="PPM-type-like_dom_sf"/>
</dbReference>
<evidence type="ECO:0000256" key="5">
    <source>
        <dbReference type="ARBA" id="ARBA00022527"/>
    </source>
</evidence>
<dbReference type="Gene3D" id="3.60.40.10">
    <property type="entry name" value="PPM-type phosphatase domain"/>
    <property type="match status" value="1"/>
</dbReference>
<dbReference type="InterPro" id="IPR051681">
    <property type="entry name" value="Ser/Thr_Kinases-Pseudokinases"/>
</dbReference>
<evidence type="ECO:0000256" key="13">
    <source>
        <dbReference type="ARBA" id="ARBA00022912"/>
    </source>
</evidence>
<dbReference type="GO" id="GO:0004674">
    <property type="term" value="F:protein serine/threonine kinase activity"/>
    <property type="evidence" value="ECO:0007669"/>
    <property type="project" value="UniProtKB-KW"/>
</dbReference>
<name>A0A7I8LMD5_SPIIN</name>
<dbReference type="InterPro" id="IPR008271">
    <property type="entry name" value="Ser/Thr_kinase_AS"/>
</dbReference>
<comment type="cofactor">
    <cofactor evidence="1">
        <name>Mn(2+)</name>
        <dbReference type="ChEBI" id="CHEBI:29035"/>
    </cofactor>
</comment>
<dbReference type="PROSITE" id="PS50011">
    <property type="entry name" value="PROTEIN_KINASE_DOM"/>
    <property type="match status" value="1"/>
</dbReference>
<dbReference type="PANTHER" id="PTHR44329">
    <property type="entry name" value="SERINE/THREONINE-PROTEIN KINASE TNNI3K-RELATED"/>
    <property type="match status" value="1"/>
</dbReference>
<evidence type="ECO:0000256" key="20">
    <source>
        <dbReference type="ARBA" id="ARBA00061213"/>
    </source>
</evidence>
<gene>
    <name evidence="25" type="ORF">SI8410_17021096</name>
</gene>
<comment type="catalytic activity">
    <reaction evidence="19">
        <text>L-seryl-[protein] + ATP = O-phospho-L-seryl-[protein] + ADP + H(+)</text>
        <dbReference type="Rhea" id="RHEA:17989"/>
        <dbReference type="Rhea" id="RHEA-COMP:9863"/>
        <dbReference type="Rhea" id="RHEA-COMP:11604"/>
        <dbReference type="ChEBI" id="CHEBI:15378"/>
        <dbReference type="ChEBI" id="CHEBI:29999"/>
        <dbReference type="ChEBI" id="CHEBI:30616"/>
        <dbReference type="ChEBI" id="CHEBI:83421"/>
        <dbReference type="ChEBI" id="CHEBI:456216"/>
        <dbReference type="EC" id="2.7.11.1"/>
    </reaction>
</comment>
<evidence type="ECO:0000256" key="4">
    <source>
        <dbReference type="ARBA" id="ARBA00013081"/>
    </source>
</evidence>
<evidence type="ECO:0000259" key="24">
    <source>
        <dbReference type="PROSITE" id="PS51746"/>
    </source>
</evidence>
<evidence type="ECO:0000256" key="14">
    <source>
        <dbReference type="ARBA" id="ARBA00023211"/>
    </source>
</evidence>
<dbReference type="PROSITE" id="PS51746">
    <property type="entry name" value="PPM_2"/>
    <property type="match status" value="1"/>
</dbReference>
<evidence type="ECO:0000256" key="9">
    <source>
        <dbReference type="ARBA" id="ARBA00022777"/>
    </source>
</evidence>
<dbReference type="SMART" id="SM00220">
    <property type="entry name" value="S_TKc"/>
    <property type="match status" value="1"/>
</dbReference>
<dbReference type="GO" id="GO:0046872">
    <property type="term" value="F:metal ion binding"/>
    <property type="evidence" value="ECO:0007669"/>
    <property type="project" value="UniProtKB-KW"/>
</dbReference>
<evidence type="ECO:0000256" key="21">
    <source>
        <dbReference type="ARBA" id="ARBA00061507"/>
    </source>
</evidence>
<dbReference type="EMBL" id="LR746280">
    <property type="protein sequence ID" value="CAA7410418.1"/>
    <property type="molecule type" value="Genomic_DNA"/>
</dbReference>
<evidence type="ECO:0000256" key="11">
    <source>
        <dbReference type="ARBA" id="ARBA00022840"/>
    </source>
</evidence>
<evidence type="ECO:0000256" key="15">
    <source>
        <dbReference type="ARBA" id="ARBA00023268"/>
    </source>
</evidence>
<keyword evidence="8" id="KW-0547">Nucleotide-binding</keyword>
<evidence type="ECO:0000256" key="3">
    <source>
        <dbReference type="ARBA" id="ARBA00012513"/>
    </source>
</evidence>
<dbReference type="SMART" id="SM00331">
    <property type="entry name" value="PP2C_SIG"/>
    <property type="match status" value="1"/>
</dbReference>
<keyword evidence="13" id="KW-0904">Protein phosphatase</keyword>
<comment type="similarity">
    <text evidence="20">In the C-terminal section; belongs to the PP2C family.</text>
</comment>
<evidence type="ECO:0000256" key="22">
    <source>
        <dbReference type="ARBA" id="ARBA00072432"/>
    </source>
</evidence>
<evidence type="ECO:0000313" key="25">
    <source>
        <dbReference type="EMBL" id="CAA7410418.1"/>
    </source>
</evidence>
<evidence type="ECO:0000256" key="2">
    <source>
        <dbReference type="ARBA" id="ARBA00001946"/>
    </source>
</evidence>
<evidence type="ECO:0000256" key="1">
    <source>
        <dbReference type="ARBA" id="ARBA00001936"/>
    </source>
</evidence>
<dbReference type="OrthoDB" id="10264738at2759"/>
<evidence type="ECO:0000256" key="12">
    <source>
        <dbReference type="ARBA" id="ARBA00022842"/>
    </source>
</evidence>
<keyword evidence="6" id="KW-0808">Transferase</keyword>
<dbReference type="EC" id="3.1.3.16" evidence="4"/>
<dbReference type="CDD" id="cd00143">
    <property type="entry name" value="PP2Cc"/>
    <property type="match status" value="1"/>
</dbReference>
<dbReference type="FunFam" id="1.10.510.10:FF:000683">
    <property type="entry name" value="Protein kinase and PP2C-like domain-containing protein"/>
    <property type="match status" value="1"/>
</dbReference>
<dbReference type="Gene3D" id="1.10.510.10">
    <property type="entry name" value="Transferase(Phosphotransferase) domain 1"/>
    <property type="match status" value="1"/>
</dbReference>
<feature type="domain" description="PPM-type phosphatase" evidence="24">
    <location>
        <begin position="389"/>
        <end position="646"/>
    </location>
</feature>
<protein>
    <recommendedName>
        <fullName evidence="22">Protein kinase and PP2C-like domain-containing protein</fullName>
        <ecNumber evidence="3">2.7.11.1</ecNumber>
        <ecNumber evidence="4">3.1.3.16</ecNumber>
    </recommendedName>
</protein>
<keyword evidence="26" id="KW-1185">Reference proteome</keyword>
<keyword evidence="11" id="KW-0067">ATP-binding</keyword>
<dbReference type="InterPro" id="IPR011009">
    <property type="entry name" value="Kinase-like_dom_sf"/>
</dbReference>
<evidence type="ECO:0000256" key="19">
    <source>
        <dbReference type="ARBA" id="ARBA00048679"/>
    </source>
</evidence>
<dbReference type="GO" id="GO:0004722">
    <property type="term" value="F:protein serine/threonine phosphatase activity"/>
    <property type="evidence" value="ECO:0007669"/>
    <property type="project" value="UniProtKB-EC"/>
</dbReference>
<dbReference type="PROSITE" id="PS00108">
    <property type="entry name" value="PROTEIN_KINASE_ST"/>
    <property type="match status" value="1"/>
</dbReference>
<evidence type="ECO:0000256" key="7">
    <source>
        <dbReference type="ARBA" id="ARBA00022723"/>
    </source>
</evidence>
<evidence type="ECO:0000256" key="10">
    <source>
        <dbReference type="ARBA" id="ARBA00022801"/>
    </source>
</evidence>
<dbReference type="InterPro" id="IPR000719">
    <property type="entry name" value="Prot_kinase_dom"/>
</dbReference>
<dbReference type="SUPFAM" id="SSF81606">
    <property type="entry name" value="PP2C-like"/>
    <property type="match status" value="1"/>
</dbReference>
<dbReference type="SUPFAM" id="SSF56112">
    <property type="entry name" value="Protein kinase-like (PK-like)"/>
    <property type="match status" value="1"/>
</dbReference>
<comment type="catalytic activity">
    <reaction evidence="18">
        <text>O-phospho-L-threonyl-[protein] + H2O = L-threonyl-[protein] + phosphate</text>
        <dbReference type="Rhea" id="RHEA:47004"/>
        <dbReference type="Rhea" id="RHEA-COMP:11060"/>
        <dbReference type="Rhea" id="RHEA-COMP:11605"/>
        <dbReference type="ChEBI" id="CHEBI:15377"/>
        <dbReference type="ChEBI" id="CHEBI:30013"/>
        <dbReference type="ChEBI" id="CHEBI:43474"/>
        <dbReference type="ChEBI" id="CHEBI:61977"/>
        <dbReference type="EC" id="3.1.3.16"/>
    </reaction>
</comment>
<dbReference type="AlphaFoldDB" id="A0A7I8LMD5"/>
<keyword evidence="10" id="KW-0378">Hydrolase</keyword>
<comment type="catalytic activity">
    <reaction evidence="16">
        <text>O-phospho-L-seryl-[protein] + H2O = L-seryl-[protein] + phosphate</text>
        <dbReference type="Rhea" id="RHEA:20629"/>
        <dbReference type="Rhea" id="RHEA-COMP:9863"/>
        <dbReference type="Rhea" id="RHEA-COMP:11604"/>
        <dbReference type="ChEBI" id="CHEBI:15377"/>
        <dbReference type="ChEBI" id="CHEBI:29999"/>
        <dbReference type="ChEBI" id="CHEBI:43474"/>
        <dbReference type="ChEBI" id="CHEBI:83421"/>
        <dbReference type="EC" id="3.1.3.16"/>
    </reaction>
</comment>
<keyword evidence="12" id="KW-0460">Magnesium</keyword>
<comment type="similarity">
    <text evidence="21">In the N-terminal section; belongs to the protein kinase superfamily. Ser/Thr protein kinase family.</text>
</comment>
<evidence type="ECO:0000256" key="16">
    <source>
        <dbReference type="ARBA" id="ARBA00047761"/>
    </source>
</evidence>
<dbReference type="SMART" id="SM00332">
    <property type="entry name" value="PP2Cc"/>
    <property type="match status" value="1"/>
</dbReference>
<keyword evidence="15" id="KW-0511">Multifunctional enzyme</keyword>
<dbReference type="GO" id="GO:0005524">
    <property type="term" value="F:ATP binding"/>
    <property type="evidence" value="ECO:0007669"/>
    <property type="project" value="UniProtKB-KW"/>
</dbReference>
<reference evidence="25" key="1">
    <citation type="submission" date="2020-02" db="EMBL/GenBank/DDBJ databases">
        <authorList>
            <person name="Scholz U."/>
            <person name="Mascher M."/>
            <person name="Fiebig A."/>
        </authorList>
    </citation>
    <scope>NUCLEOTIDE SEQUENCE</scope>
</reference>